<keyword evidence="2" id="KW-1133">Transmembrane helix</keyword>
<organism evidence="3 4">
    <name type="scientific">Actinokineospora auranticolor</name>
    <dbReference type="NCBI Taxonomy" id="155976"/>
    <lineage>
        <taxon>Bacteria</taxon>
        <taxon>Bacillati</taxon>
        <taxon>Actinomycetota</taxon>
        <taxon>Actinomycetes</taxon>
        <taxon>Pseudonocardiales</taxon>
        <taxon>Pseudonocardiaceae</taxon>
        <taxon>Actinokineospora</taxon>
    </lineage>
</organism>
<dbReference type="RefSeq" id="WP_146107957.1">
    <property type="nucleotide sequence ID" value="NZ_CP154825.1"/>
</dbReference>
<keyword evidence="2" id="KW-0472">Membrane</keyword>
<sequence>MDRPTTGRRRVRSGSVRVAELIRRQPATTTPPVAAAATPQPERVCAEPTETLPRIDPEPTEAPWVPEEPGEARQATAAVPADRSRVAHAAKLAGLGVAVVTLCGAIVTATVVSRDRTNQAAAGAERAPLQITGEQALLPHELDRTVTSSTVFVPSQLLDVPATGSAFGNVTPDTRPDSSMRAVKQTLPSGHRRGSDSDTSPAGSSRVPERGVTSSRELVLEYYHLVEVNPRLAFDLVAGERLGTTLAEFVGSWQTVRWIQVLDVVERPDGVLAVVRIHLGDGAHLRVQQLLKVTVSAPQRIVGAELVSAQLD</sequence>
<feature type="compositionally biased region" description="Low complexity" evidence="1">
    <location>
        <begin position="25"/>
        <end position="41"/>
    </location>
</feature>
<keyword evidence="2" id="KW-0812">Transmembrane</keyword>
<evidence type="ECO:0000256" key="2">
    <source>
        <dbReference type="SAM" id="Phobius"/>
    </source>
</evidence>
<dbReference type="OrthoDB" id="3695516at2"/>
<feature type="region of interest" description="Disordered" evidence="1">
    <location>
        <begin position="163"/>
        <end position="210"/>
    </location>
</feature>
<evidence type="ECO:0000313" key="4">
    <source>
        <dbReference type="Proteomes" id="UP000239203"/>
    </source>
</evidence>
<keyword evidence="4" id="KW-1185">Reference proteome</keyword>
<comment type="caution">
    <text evidence="3">The sequence shown here is derived from an EMBL/GenBank/DDBJ whole genome shotgun (WGS) entry which is preliminary data.</text>
</comment>
<dbReference type="AlphaFoldDB" id="A0A2S6GWN7"/>
<protein>
    <submittedName>
        <fullName evidence="3">Uncharacterized protein</fullName>
    </submittedName>
</protein>
<name>A0A2S6GWN7_9PSEU</name>
<feature type="region of interest" description="Disordered" evidence="1">
    <location>
        <begin position="1"/>
        <end position="67"/>
    </location>
</feature>
<feature type="compositionally biased region" description="Basic residues" evidence="1">
    <location>
        <begin position="1"/>
        <end position="12"/>
    </location>
</feature>
<evidence type="ECO:0000313" key="3">
    <source>
        <dbReference type="EMBL" id="PPK69634.1"/>
    </source>
</evidence>
<evidence type="ECO:0000256" key="1">
    <source>
        <dbReference type="SAM" id="MobiDB-lite"/>
    </source>
</evidence>
<accession>A0A2S6GWN7</accession>
<dbReference type="Proteomes" id="UP000239203">
    <property type="component" value="Unassembled WGS sequence"/>
</dbReference>
<gene>
    <name evidence="3" type="ORF">CLV40_103244</name>
</gene>
<feature type="transmembrane region" description="Helical" evidence="2">
    <location>
        <begin position="92"/>
        <end position="112"/>
    </location>
</feature>
<reference evidence="3 4" key="1">
    <citation type="submission" date="2018-02" db="EMBL/GenBank/DDBJ databases">
        <title>Genomic Encyclopedia of Archaeal and Bacterial Type Strains, Phase II (KMG-II): from individual species to whole genera.</title>
        <authorList>
            <person name="Goeker M."/>
        </authorList>
    </citation>
    <scope>NUCLEOTIDE SEQUENCE [LARGE SCALE GENOMIC DNA]</scope>
    <source>
        <strain evidence="3 4">YU 961-1</strain>
    </source>
</reference>
<dbReference type="EMBL" id="PTIX01000003">
    <property type="protein sequence ID" value="PPK69634.1"/>
    <property type="molecule type" value="Genomic_DNA"/>
</dbReference>
<proteinExistence type="predicted"/>